<dbReference type="Gene3D" id="3.40.830.10">
    <property type="entry name" value="LigB-like"/>
    <property type="match status" value="1"/>
</dbReference>
<dbReference type="SUPFAM" id="SSF143447">
    <property type="entry name" value="AMMECR1-like"/>
    <property type="match status" value="1"/>
</dbReference>
<dbReference type="InterPro" id="IPR027623">
    <property type="entry name" value="AmmeMemoSam_A"/>
</dbReference>
<dbReference type="Gene3D" id="3.30.700.20">
    <property type="entry name" value="Hypothetical protein ph0010, domain 1"/>
    <property type="match status" value="1"/>
</dbReference>
<dbReference type="Pfam" id="PF01871">
    <property type="entry name" value="AMMECR1"/>
    <property type="match status" value="1"/>
</dbReference>
<name>A0A1I5YN31_9FIRM</name>
<dbReference type="PANTHER" id="PTHR13016">
    <property type="entry name" value="AMMECR1 HOMOLOG"/>
    <property type="match status" value="1"/>
</dbReference>
<dbReference type="Proteomes" id="UP000198577">
    <property type="component" value="Unassembled WGS sequence"/>
</dbReference>
<dbReference type="EMBL" id="FOXR01000054">
    <property type="protein sequence ID" value="SFQ45649.1"/>
    <property type="molecule type" value="Genomic_DNA"/>
</dbReference>
<dbReference type="GO" id="GO:0016702">
    <property type="term" value="F:oxidoreductase activity, acting on single donors with incorporation of molecular oxygen, incorporation of two atoms of oxygen"/>
    <property type="evidence" value="ECO:0007669"/>
    <property type="project" value="UniProtKB-ARBA"/>
</dbReference>
<dbReference type="OrthoDB" id="159752at2"/>
<sequence length="469" mass="52256">MGEILSVYLMPHPPIIIPEVGKGEERKAQSTLEAMEACAKHIEEKKPHTIILITPHGPMFRDAIAVMAVPRLTGNFARFGAAGVKMSFENDVELARAIVDSAERSNISCIGIDGNMASEYGISTAMDWGALVPLYFVIKQYSDFKLVHITYAPLSYEKLYAFGKVIQEVVHACQRDVSVIASGDLSHRLSQDGPYGFNPMGPKLDKQIISLIENGDVEGFFNLDPVMVEEGGECGLRSIIIALGTLDGYELYPRVLSYEGPFGVGYGVAILEKGELNSARLLVNRLFEKKHQRMQKVRQNEDPYVRLARRSLESYIRTGKVIEPDDDLPREMLDNRAGVFVSIKKDGQLRGCIGTIEATRRNIAEEIIYNAISAGVHDPRFIPVDESELEDLVYSVDVLKKPEPVNSIDELDAKRYGVIVRSGHKSGLLLPDLEGVDTPQQQIEIALRKAGIRPDESYTIERFEVERHK</sequence>
<dbReference type="NCBIfam" id="TIGR00296">
    <property type="entry name" value="TIGR00296 family protein"/>
    <property type="match status" value="1"/>
</dbReference>
<reference evidence="2 3" key="1">
    <citation type="submission" date="2016-10" db="EMBL/GenBank/DDBJ databases">
        <authorList>
            <person name="de Groot N.N."/>
        </authorList>
    </citation>
    <scope>NUCLEOTIDE SEQUENCE [LARGE SCALE GENOMIC DNA]</scope>
    <source>
        <strain evidence="2 3">DSM 20678</strain>
    </source>
</reference>
<keyword evidence="3" id="KW-1185">Reference proteome</keyword>
<dbReference type="AlphaFoldDB" id="A0A1I5YN31"/>
<dbReference type="RefSeq" id="WP_092282859.1">
    <property type="nucleotide sequence ID" value="NZ_FOXR01000054.1"/>
</dbReference>
<proteinExistence type="predicted"/>
<dbReference type="PROSITE" id="PS51112">
    <property type="entry name" value="AMMECR1"/>
    <property type="match status" value="1"/>
</dbReference>
<protein>
    <submittedName>
        <fullName evidence="2">Uncharacterized protein, PH0010 family/AmmeMemoRadiSam system protein A/AmmeMemoRadiSam system protein B</fullName>
    </submittedName>
</protein>
<dbReference type="NCBIfam" id="TIGR04336">
    <property type="entry name" value="AmmeMemoSam_B"/>
    <property type="match status" value="1"/>
</dbReference>
<dbReference type="InterPro" id="IPR027485">
    <property type="entry name" value="AMMECR1_N"/>
</dbReference>
<evidence type="ECO:0000313" key="2">
    <source>
        <dbReference type="EMBL" id="SFQ45649.1"/>
    </source>
</evidence>
<dbReference type="GO" id="GO:0008198">
    <property type="term" value="F:ferrous iron binding"/>
    <property type="evidence" value="ECO:0007669"/>
    <property type="project" value="InterPro"/>
</dbReference>
<dbReference type="PANTHER" id="PTHR13016:SF0">
    <property type="entry name" value="AMME SYNDROME CANDIDATE GENE 1 PROTEIN"/>
    <property type="match status" value="1"/>
</dbReference>
<evidence type="ECO:0000313" key="3">
    <source>
        <dbReference type="Proteomes" id="UP000198577"/>
    </source>
</evidence>
<gene>
    <name evidence="2" type="ORF">SAMN05444406_1545</name>
</gene>
<dbReference type="Pfam" id="PF02900">
    <property type="entry name" value="LigB"/>
    <property type="match status" value="1"/>
</dbReference>
<dbReference type="InterPro" id="IPR036071">
    <property type="entry name" value="AMMECR1_dom_sf"/>
</dbReference>
<dbReference type="InterPro" id="IPR002733">
    <property type="entry name" value="AMMECR1_domain"/>
</dbReference>
<feature type="domain" description="AMMECR1" evidence="1">
    <location>
        <begin position="299"/>
        <end position="469"/>
    </location>
</feature>
<evidence type="ECO:0000259" key="1">
    <source>
        <dbReference type="PROSITE" id="PS51112"/>
    </source>
</evidence>
<dbReference type="InterPro" id="IPR023473">
    <property type="entry name" value="AMMECR1"/>
</dbReference>
<accession>A0A1I5YN31</accession>
<dbReference type="STRING" id="937334.SAMN05444406_1545"/>
<organism evidence="2 3">
    <name type="scientific">Caldicoprobacter faecalis</name>
    <dbReference type="NCBI Taxonomy" id="937334"/>
    <lineage>
        <taxon>Bacteria</taxon>
        <taxon>Bacillati</taxon>
        <taxon>Bacillota</taxon>
        <taxon>Clostridia</taxon>
        <taxon>Caldicoprobacterales</taxon>
        <taxon>Caldicoprobacteraceae</taxon>
        <taxon>Caldicoprobacter</taxon>
    </lineage>
</organism>
<dbReference type="InterPro" id="IPR004183">
    <property type="entry name" value="Xdiol_dOase_suB"/>
</dbReference>
<dbReference type="SUPFAM" id="SSF53213">
    <property type="entry name" value="LigB-like"/>
    <property type="match status" value="1"/>
</dbReference>
<dbReference type="NCBIfam" id="TIGR04335">
    <property type="entry name" value="AmmeMemoSam_A"/>
    <property type="match status" value="1"/>
</dbReference>
<dbReference type="CDD" id="cd07951">
    <property type="entry name" value="ED_3B_N_AMMECR1"/>
    <property type="match status" value="1"/>
</dbReference>